<dbReference type="EMBL" id="LAZR01045032">
    <property type="protein sequence ID" value="KKL00532.1"/>
    <property type="molecule type" value="Genomic_DNA"/>
</dbReference>
<evidence type="ECO:0000313" key="1">
    <source>
        <dbReference type="EMBL" id="KKL00532.1"/>
    </source>
</evidence>
<protein>
    <submittedName>
        <fullName evidence="1">Uncharacterized protein</fullName>
    </submittedName>
</protein>
<reference evidence="1" key="1">
    <citation type="journal article" date="2015" name="Nature">
        <title>Complex archaea that bridge the gap between prokaryotes and eukaryotes.</title>
        <authorList>
            <person name="Spang A."/>
            <person name="Saw J.H."/>
            <person name="Jorgensen S.L."/>
            <person name="Zaremba-Niedzwiedzka K."/>
            <person name="Martijn J."/>
            <person name="Lind A.E."/>
            <person name="van Eijk R."/>
            <person name="Schleper C."/>
            <person name="Guy L."/>
            <person name="Ettema T.J."/>
        </authorList>
    </citation>
    <scope>NUCLEOTIDE SEQUENCE</scope>
</reference>
<proteinExistence type="predicted"/>
<organism evidence="1">
    <name type="scientific">marine sediment metagenome</name>
    <dbReference type="NCBI Taxonomy" id="412755"/>
    <lineage>
        <taxon>unclassified sequences</taxon>
        <taxon>metagenomes</taxon>
        <taxon>ecological metagenomes</taxon>
    </lineage>
</organism>
<dbReference type="AlphaFoldDB" id="A0A0F9CBX5"/>
<gene>
    <name evidence="1" type="ORF">LCGC14_2628730</name>
</gene>
<feature type="non-terminal residue" evidence="1">
    <location>
        <position position="108"/>
    </location>
</feature>
<comment type="caution">
    <text evidence="1">The sequence shown here is derived from an EMBL/GenBank/DDBJ whole genome shotgun (WGS) entry which is preliminary data.</text>
</comment>
<accession>A0A0F9CBX5</accession>
<sequence length="108" mass="11298">MSDGLRVGVASVDITPDYPVGLSGYAAREGLSTGVLDPVHARAAVFDRGAARIVIVTLDLMDITREQADALRQVAAKHAQTAVDAEVVVHPVAQQAGQSVRVKIGLRA</sequence>
<name>A0A0F9CBX5_9ZZZZ</name>